<keyword evidence="3 12" id="KW-0489">Methyltransferase</keyword>
<feature type="transmembrane region" description="Helical" evidence="12 13">
    <location>
        <begin position="74"/>
        <end position="94"/>
    </location>
</feature>
<evidence type="ECO:0000256" key="4">
    <source>
        <dbReference type="ARBA" id="ARBA00022679"/>
    </source>
</evidence>
<keyword evidence="8 12" id="KW-0443">Lipid metabolism</keyword>
<feature type="compositionally biased region" description="Basic and acidic residues" evidence="14">
    <location>
        <begin position="1"/>
        <end position="14"/>
    </location>
</feature>
<dbReference type="GO" id="GO:0032259">
    <property type="term" value="P:methylation"/>
    <property type="evidence" value="ECO:0007669"/>
    <property type="project" value="UniProtKB-KW"/>
</dbReference>
<feature type="region of interest" description="Disordered" evidence="14">
    <location>
        <begin position="1"/>
        <end position="24"/>
    </location>
</feature>
<reference evidence="15" key="1">
    <citation type="submission" date="2020-12" db="EMBL/GenBank/DDBJ databases">
        <title>Metabolic potential, ecology and presence of endohyphal bacteria is reflected in genomic diversity of Mucoromycotina.</title>
        <authorList>
            <person name="Muszewska A."/>
            <person name="Okrasinska A."/>
            <person name="Steczkiewicz K."/>
            <person name="Drgas O."/>
            <person name="Orlowska M."/>
            <person name="Perlinska-Lenart U."/>
            <person name="Aleksandrzak-Piekarczyk T."/>
            <person name="Szatraj K."/>
            <person name="Zielenkiewicz U."/>
            <person name="Pilsyk S."/>
            <person name="Malc E."/>
            <person name="Mieczkowski P."/>
            <person name="Kruszewska J.S."/>
            <person name="Biernat P."/>
            <person name="Pawlowska J."/>
        </authorList>
    </citation>
    <scope>NUCLEOTIDE SEQUENCE</scope>
    <source>
        <strain evidence="15">WA0000017839</strain>
    </source>
</reference>
<keyword evidence="2 12" id="KW-0444">Lipid biosynthesis</keyword>
<comment type="similarity">
    <text evidence="12 13">Belongs to the class VI-like SAM-binding methyltransferase superfamily. CHO2 family.</text>
</comment>
<comment type="caution">
    <text evidence="15">The sequence shown here is derived from an EMBL/GenBank/DDBJ whole genome shotgun (WGS) entry which is preliminary data.</text>
</comment>
<sequence>MESELRHRDLKTTVEDDTSSDTMSMSSLNDDYHGDIKKDMRYSYGKTPDGKVFRVPLTREMVAHLLNPKTKKGIFDWITLGTMAIEIGLFFVLPVWAKRILFLFVFFFWRLAYNVGLGYLLKYQSDSRGLVRLAKKYQIFDREANPTAYHWLQRQLSIKMGDDYDFATAPIEYNTWMLYRQLVDLILMNDFTTYLCFALSWFNTSPQSSIFLGDTLRWCGGLFLIAFNIWVKIDAQRVVKDFAWYWGDFFFLIEQSLTFDGVFEMAPHPMYSIGYFGYYGISLMCASYTVLFGSIAAHALQFAFLILVETPHIDKIYNPPATIKRQTAVSTNDTLDQKAGAEFYSSYFRRDLIVFKNFDLFRSTDLVAAMIMIYAIITPLLVPGKTGIFIAIAQAFFWRAIHSLGTGAILQSQSNNKFFTRHFIKWGGGVQEAFQNWKSVYNLTLCMTYVTFFIACWKTYTLPDNWTYGTTLLRHVLGLTFISLHIWTSVSIYEVIGDFGWFYGDFFMDEHPSELLYTGIYRFLNNPEKIMGHAAFWGMTLIANNGTIFALAIFSQILNVLFLHYVESPHMRKLYGDQIRKEAGLTKTLKSAAIALPKTIPEKLQQEIAKLIRENNDSTKSVERIVKDAVEKVEKAVEDTKGTIDSMMDAARPRLQEVLSETKQLLEASRSRVIPLVATDIEMFDLSRYSLKINDNVFEMGKEIKVEWKAPDYHGAEDWIGIFELKANKSKHITNISSRGLWHWVNAAKSTESDDIVFPPETPLLTEGYVVFSGSKLPWKAGTYEFRYHHDNKHNVMAYSVPFEVKAPVAPSVINMETTQKTVLKFVQDILDNNTEVMPVTADEEYVGMGEMESRHLVHCIKLVYNVEFAWEVVATDKSVSRLSKRILHAREALSPFTSESSRRLSSASLHLASNTCATPLMAKVAGEAM</sequence>
<feature type="transmembrane region" description="Helical" evidence="12 13">
    <location>
        <begin position="440"/>
        <end position="460"/>
    </location>
</feature>
<accession>A0A8H7UXC9</accession>
<feature type="transmembrane region" description="Helical" evidence="12 13">
    <location>
        <begin position="275"/>
        <end position="308"/>
    </location>
</feature>
<feature type="transmembrane region" description="Helical" evidence="12 13">
    <location>
        <begin position="548"/>
        <end position="566"/>
    </location>
</feature>
<comment type="caution">
    <text evidence="12 13">Lacks conserved residue(s) required for the propagation of feature annotation.</text>
</comment>
<evidence type="ECO:0000256" key="14">
    <source>
        <dbReference type="SAM" id="MobiDB-lite"/>
    </source>
</evidence>
<dbReference type="Proteomes" id="UP000603453">
    <property type="component" value="Unassembled WGS sequence"/>
</dbReference>
<dbReference type="Gene3D" id="2.60.40.2840">
    <property type="match status" value="1"/>
</dbReference>
<evidence type="ECO:0000256" key="10">
    <source>
        <dbReference type="ARBA" id="ARBA00023209"/>
    </source>
</evidence>
<feature type="transmembrane region" description="Helical" evidence="12 13">
    <location>
        <begin position="100"/>
        <end position="121"/>
    </location>
</feature>
<name>A0A8H7UXC9_9FUNG</name>
<dbReference type="AlphaFoldDB" id="A0A8H7UXC9"/>
<evidence type="ECO:0000256" key="1">
    <source>
        <dbReference type="ARBA" id="ARBA00004127"/>
    </source>
</evidence>
<organism evidence="15 16">
    <name type="scientific">Mucor saturninus</name>
    <dbReference type="NCBI Taxonomy" id="64648"/>
    <lineage>
        <taxon>Eukaryota</taxon>
        <taxon>Fungi</taxon>
        <taxon>Fungi incertae sedis</taxon>
        <taxon>Mucoromycota</taxon>
        <taxon>Mucoromycotina</taxon>
        <taxon>Mucoromycetes</taxon>
        <taxon>Mucorales</taxon>
        <taxon>Mucorineae</taxon>
        <taxon>Mucoraceae</taxon>
        <taxon>Mucor</taxon>
    </lineage>
</organism>
<dbReference type="Pfam" id="PF04191">
    <property type="entry name" value="PEMT"/>
    <property type="match status" value="2"/>
</dbReference>
<evidence type="ECO:0000313" key="15">
    <source>
        <dbReference type="EMBL" id="KAG2202146.1"/>
    </source>
</evidence>
<dbReference type="InterPro" id="IPR007318">
    <property type="entry name" value="Phopholipid_MeTrfase"/>
</dbReference>
<evidence type="ECO:0000256" key="3">
    <source>
        <dbReference type="ARBA" id="ARBA00022603"/>
    </source>
</evidence>
<dbReference type="InterPro" id="IPR016219">
    <property type="entry name" value="Phosphatid-EA_MeTrfase_fun"/>
</dbReference>
<gene>
    <name evidence="15" type="ORF">INT47_008118</name>
</gene>
<comment type="function">
    <text evidence="12 13">Catalyzes the first step of the methylation pathway of phosphatidylcholine biosynthesis, the SAM-dependent methylation of phosphatidylethanolamine (PE) to phosphatidylmonomethylethanolamine (PMME).</text>
</comment>
<evidence type="ECO:0000256" key="5">
    <source>
        <dbReference type="ARBA" id="ARBA00022691"/>
    </source>
</evidence>
<keyword evidence="11 12" id="KW-1208">Phospholipid metabolism</keyword>
<keyword evidence="5 12" id="KW-0949">S-adenosyl-L-methionine</keyword>
<evidence type="ECO:0000256" key="8">
    <source>
        <dbReference type="ARBA" id="ARBA00023098"/>
    </source>
</evidence>
<dbReference type="PANTHER" id="PTHR32138:SF0">
    <property type="entry name" value="PHOSPHATIDYLETHANOLAMINE N-METHYLTRANSFERASE"/>
    <property type="match status" value="1"/>
</dbReference>
<dbReference type="GO" id="GO:0005789">
    <property type="term" value="C:endoplasmic reticulum membrane"/>
    <property type="evidence" value="ECO:0007669"/>
    <property type="project" value="UniProtKB-SubCell"/>
</dbReference>
<evidence type="ECO:0000256" key="9">
    <source>
        <dbReference type="ARBA" id="ARBA00023136"/>
    </source>
</evidence>
<dbReference type="PIRSF" id="PIRSF000383">
    <property type="entry name" value="PEAMT"/>
    <property type="match status" value="1"/>
</dbReference>
<keyword evidence="16" id="KW-1185">Reference proteome</keyword>
<feature type="transmembrane region" description="Helical" evidence="12 13">
    <location>
        <begin position="182"/>
        <end position="203"/>
    </location>
</feature>
<protein>
    <recommendedName>
        <fullName evidence="12 13">Phosphatidylethanolamine N-methyltransferase</fullName>
        <shortName evidence="12">PE methyltransferase</shortName>
        <shortName evidence="12 13">PEAMT</shortName>
        <shortName evidence="12">PEMT</shortName>
        <ecNumber evidence="12 13">2.1.1.17</ecNumber>
    </recommendedName>
</protein>
<dbReference type="EMBL" id="JAEPRD010000064">
    <property type="protein sequence ID" value="KAG2202146.1"/>
    <property type="molecule type" value="Genomic_DNA"/>
</dbReference>
<feature type="transmembrane region" description="Helical" evidence="12 13">
    <location>
        <begin position="215"/>
        <end position="231"/>
    </location>
</feature>
<dbReference type="OrthoDB" id="4583at2759"/>
<dbReference type="HAMAP" id="MF_03217">
    <property type="entry name" value="PEMT"/>
    <property type="match status" value="1"/>
</dbReference>
<keyword evidence="6 12" id="KW-0812">Transmembrane</keyword>
<evidence type="ECO:0000256" key="11">
    <source>
        <dbReference type="ARBA" id="ARBA00023264"/>
    </source>
</evidence>
<dbReference type="PANTHER" id="PTHR32138">
    <property type="entry name" value="PHOSPHATIDYLETHANOLAMINE N-METHYLTRANSFERASE"/>
    <property type="match status" value="1"/>
</dbReference>
<evidence type="ECO:0000313" key="16">
    <source>
        <dbReference type="Proteomes" id="UP000603453"/>
    </source>
</evidence>
<keyword evidence="10 12" id="KW-0594">Phospholipid biosynthesis</keyword>
<evidence type="ECO:0000256" key="6">
    <source>
        <dbReference type="ARBA" id="ARBA00022692"/>
    </source>
</evidence>
<keyword evidence="4 12" id="KW-0808">Transferase</keyword>
<evidence type="ECO:0000256" key="12">
    <source>
        <dbReference type="HAMAP-Rule" id="MF_03217"/>
    </source>
</evidence>
<dbReference type="GO" id="GO:0004608">
    <property type="term" value="F:phosphatidylethanolamine N-methyltransferase activity"/>
    <property type="evidence" value="ECO:0007669"/>
    <property type="project" value="UniProtKB-UniRule"/>
</dbReference>
<dbReference type="PROSITE" id="PS51598">
    <property type="entry name" value="SAM_CHO2"/>
    <property type="match status" value="1"/>
</dbReference>
<proteinExistence type="inferred from homology"/>
<evidence type="ECO:0000256" key="2">
    <source>
        <dbReference type="ARBA" id="ARBA00022516"/>
    </source>
</evidence>
<dbReference type="UniPathway" id="UPA00753"/>
<dbReference type="GO" id="GO:0006656">
    <property type="term" value="P:phosphatidylcholine biosynthetic process"/>
    <property type="evidence" value="ECO:0007669"/>
    <property type="project" value="UniProtKB-UniRule"/>
</dbReference>
<keyword evidence="7 12" id="KW-1133">Transmembrane helix</keyword>
<evidence type="ECO:0000256" key="13">
    <source>
        <dbReference type="RuleBase" id="RU361122"/>
    </source>
</evidence>
<keyword evidence="9 12" id="KW-0472">Membrane</keyword>
<evidence type="ECO:0000256" key="7">
    <source>
        <dbReference type="ARBA" id="ARBA00022989"/>
    </source>
</evidence>
<feature type="transmembrane region" description="Helical" evidence="12 13">
    <location>
        <begin position="366"/>
        <end position="382"/>
    </location>
</feature>
<keyword evidence="12 13" id="KW-0256">Endoplasmic reticulum</keyword>
<comment type="catalytic activity">
    <reaction evidence="12 13">
        <text>a 1,2-diacyl-sn-glycero-3-phosphoethanolamine + S-adenosyl-L-methionine = a 1,2-diacyl-sn-glycero-3-phospho-N-methylethanolamine + S-adenosyl-L-homocysteine + H(+)</text>
        <dbReference type="Rhea" id="RHEA:11164"/>
        <dbReference type="ChEBI" id="CHEBI:15378"/>
        <dbReference type="ChEBI" id="CHEBI:57856"/>
        <dbReference type="ChEBI" id="CHEBI:59789"/>
        <dbReference type="ChEBI" id="CHEBI:64573"/>
        <dbReference type="ChEBI" id="CHEBI:64612"/>
        <dbReference type="EC" id="2.1.1.17"/>
    </reaction>
</comment>
<dbReference type="EC" id="2.1.1.17" evidence="12 13"/>
<comment type="subcellular location">
    <subcellularLocation>
        <location evidence="1">Endomembrane system</location>
        <topology evidence="1">Multi-pass membrane protein</topology>
    </subcellularLocation>
    <subcellularLocation>
        <location evidence="12 13">Endoplasmic reticulum membrane</location>
        <topology evidence="12 13">Multi-pass membrane protein</topology>
    </subcellularLocation>
</comment>
<feature type="transmembrane region" description="Helical" evidence="12 13">
    <location>
        <begin position="472"/>
        <end position="493"/>
    </location>
</feature>
<comment type="pathway">
    <text evidence="12 13">Phospholipid metabolism; phosphatidylcholine biosynthesis.</text>
</comment>